<reference evidence="6" key="2">
    <citation type="submission" date="2025-08" db="UniProtKB">
        <authorList>
            <consortium name="RefSeq"/>
        </authorList>
    </citation>
    <scope>IDENTIFICATION</scope>
    <source>
        <tissue evidence="6">Leaf</tissue>
    </source>
</reference>
<evidence type="ECO:0000313" key="6">
    <source>
        <dbReference type="RefSeq" id="XP_021862299.2"/>
    </source>
</evidence>
<dbReference type="PANTHER" id="PTHR33101">
    <property type="entry name" value="ROP GUANINE NUCLEOTIDE EXCHANGE FACTOR 1"/>
    <property type="match status" value="1"/>
</dbReference>
<dbReference type="GeneID" id="110801264"/>
<dbReference type="InterPro" id="IPR005512">
    <property type="entry name" value="PRONE_dom"/>
</dbReference>
<evidence type="ECO:0000259" key="4">
    <source>
        <dbReference type="PROSITE" id="PS51334"/>
    </source>
</evidence>
<evidence type="ECO:0000256" key="3">
    <source>
        <dbReference type="SAM" id="MobiDB-lite"/>
    </source>
</evidence>
<feature type="compositionally biased region" description="Basic and acidic residues" evidence="3">
    <location>
        <begin position="23"/>
        <end position="45"/>
    </location>
</feature>
<dbReference type="GO" id="GO:0005886">
    <property type="term" value="C:plasma membrane"/>
    <property type="evidence" value="ECO:0000318"/>
    <property type="project" value="GO_Central"/>
</dbReference>
<protein>
    <submittedName>
        <fullName evidence="6">Rho guanine nucleotide exchange factor 8</fullName>
    </submittedName>
</protein>
<keyword evidence="5" id="KW-1185">Reference proteome</keyword>
<dbReference type="RefSeq" id="XP_021862299.2">
    <property type="nucleotide sequence ID" value="XM_022006607.2"/>
</dbReference>
<organism evidence="5 6">
    <name type="scientific">Spinacia oleracea</name>
    <name type="common">Spinach</name>
    <dbReference type="NCBI Taxonomy" id="3562"/>
    <lineage>
        <taxon>Eukaryota</taxon>
        <taxon>Viridiplantae</taxon>
        <taxon>Streptophyta</taxon>
        <taxon>Embryophyta</taxon>
        <taxon>Tracheophyta</taxon>
        <taxon>Spermatophyta</taxon>
        <taxon>Magnoliopsida</taxon>
        <taxon>eudicotyledons</taxon>
        <taxon>Gunneridae</taxon>
        <taxon>Pentapetalae</taxon>
        <taxon>Caryophyllales</taxon>
        <taxon>Chenopodiaceae</taxon>
        <taxon>Chenopodioideae</taxon>
        <taxon>Anserineae</taxon>
        <taxon>Spinacia</taxon>
    </lineage>
</organism>
<dbReference type="GO" id="GO:0005085">
    <property type="term" value="F:guanyl-nucleotide exchange factor activity"/>
    <property type="evidence" value="ECO:0000318"/>
    <property type="project" value="GO_Central"/>
</dbReference>
<proteinExistence type="predicted"/>
<feature type="region of interest" description="Disordered" evidence="3">
    <location>
        <begin position="23"/>
        <end position="56"/>
    </location>
</feature>
<dbReference type="PROSITE" id="PS51334">
    <property type="entry name" value="PRONE"/>
    <property type="match status" value="1"/>
</dbReference>
<feature type="domain" description="PRONE" evidence="4">
    <location>
        <begin position="70"/>
        <end position="434"/>
    </location>
</feature>
<dbReference type="Gene3D" id="1.20.58.1310">
    <property type="entry name" value="PRONE domain, subdomain 2"/>
    <property type="match status" value="1"/>
</dbReference>
<evidence type="ECO:0000256" key="1">
    <source>
        <dbReference type="ARBA" id="ARBA00022658"/>
    </source>
</evidence>
<evidence type="ECO:0000313" key="5">
    <source>
        <dbReference type="Proteomes" id="UP000813463"/>
    </source>
</evidence>
<dbReference type="Proteomes" id="UP000813463">
    <property type="component" value="Chromosome 2"/>
</dbReference>
<dbReference type="Pfam" id="PF03759">
    <property type="entry name" value="PRONE"/>
    <property type="match status" value="1"/>
</dbReference>
<name>A0A9R0K8E2_SPIOL</name>
<dbReference type="AlphaFoldDB" id="A0A9R0K8E2"/>
<dbReference type="PANTHER" id="PTHR33101:SF78">
    <property type="entry name" value="RHO GUANINE NUCLEOTIDE EXCHANGE FACTOR 8"/>
    <property type="match status" value="1"/>
</dbReference>
<dbReference type="InterPro" id="IPR038937">
    <property type="entry name" value="RopGEF"/>
</dbReference>
<reference evidence="5" key="1">
    <citation type="journal article" date="2021" name="Nat. Commun.">
        <title>Genomic analyses provide insights into spinach domestication and the genetic basis of agronomic traits.</title>
        <authorList>
            <person name="Cai X."/>
            <person name="Sun X."/>
            <person name="Xu C."/>
            <person name="Sun H."/>
            <person name="Wang X."/>
            <person name="Ge C."/>
            <person name="Zhang Z."/>
            <person name="Wang Q."/>
            <person name="Fei Z."/>
            <person name="Jiao C."/>
            <person name="Wang Q."/>
        </authorList>
    </citation>
    <scope>NUCLEOTIDE SEQUENCE [LARGE SCALE GENOMIC DNA]</scope>
    <source>
        <strain evidence="5">cv. Varoflay</strain>
    </source>
</reference>
<dbReference type="KEGG" id="soe:110801264"/>
<gene>
    <name evidence="6" type="primary">LOC110801264</name>
</gene>
<keyword evidence="1 2" id="KW-0344">Guanine-nucleotide releasing factor</keyword>
<evidence type="ECO:0000256" key="2">
    <source>
        <dbReference type="PROSITE-ProRule" id="PRU00663"/>
    </source>
</evidence>
<sequence>MVRAFDRSRSSSFNFRKMFDLKSHSSDSNHSHSSTESKSPMEAHHHNVASSSPPDHIGFVSRVTKDVGVHKYVCKVSSDVDLMKERFAKLLLGEDMSGGGKGVSSALALSNAITNLSASIFGDSKKLEPMSSDMKARWRKEVDWLLSVTDHIVELVPSQQQAADGSTMEIMVTKQRSDLLVNIPALRKLDAMLLDCLDNFKGQTEFTYVDFKDANDAEKAASRDNDKWWIPTVKIPTGGLSEATKKWIQQQKDAVNQVLKAAMAINAQVLSEMEIPESYIESLPKNGRASLGDLIYKSITDEFFDPDSLLSSMDLTSEHKVLDLKNRIEASIVIWKRKMVQKDGKSSWSSAISMEKRELFEERAETMLLILKHHFPGLPQSTLDISKIQYNKDVGHAVLESYSRVLESLAAAILNRVDDVVYADALAVKSSSGSEPEENLTPGTPTSMTLLDFMGWNIDQGEAKKNPGSDFDEYLKEHDHEKIMAKTPENKKISYLEKLEHWGGLRSPTARH</sequence>
<dbReference type="Gene3D" id="1.20.58.2010">
    <property type="entry name" value="PRONE domain, subdomain 1"/>
    <property type="match status" value="1"/>
</dbReference>
<accession>A0A9R0K8E2</accession>